<dbReference type="InterPro" id="IPR036514">
    <property type="entry name" value="SGNH_hydro_sf"/>
</dbReference>
<dbReference type="SUPFAM" id="SSF52266">
    <property type="entry name" value="SGNH hydrolase"/>
    <property type="match status" value="1"/>
</dbReference>
<evidence type="ECO:0000313" key="3">
    <source>
        <dbReference type="Proteomes" id="UP001519295"/>
    </source>
</evidence>
<dbReference type="PANTHER" id="PTHR30383">
    <property type="entry name" value="THIOESTERASE 1/PROTEASE 1/LYSOPHOSPHOLIPASE L1"/>
    <property type="match status" value="1"/>
</dbReference>
<dbReference type="Pfam" id="PF13472">
    <property type="entry name" value="Lipase_GDSL_2"/>
    <property type="match status" value="1"/>
</dbReference>
<dbReference type="Gene3D" id="3.40.50.1110">
    <property type="entry name" value="SGNH hydrolase"/>
    <property type="match status" value="1"/>
</dbReference>
<evidence type="ECO:0000313" key="2">
    <source>
        <dbReference type="EMBL" id="MBP2367715.1"/>
    </source>
</evidence>
<protein>
    <submittedName>
        <fullName evidence="2">Lysophospholipase L1-like esterase</fullName>
    </submittedName>
</protein>
<reference evidence="2 3" key="1">
    <citation type="submission" date="2021-03" db="EMBL/GenBank/DDBJ databases">
        <title>Sequencing the genomes of 1000 actinobacteria strains.</title>
        <authorList>
            <person name="Klenk H.-P."/>
        </authorList>
    </citation>
    <scope>NUCLEOTIDE SEQUENCE [LARGE SCALE GENOMIC DNA]</scope>
    <source>
        <strain evidence="2 3">DSM 45256</strain>
    </source>
</reference>
<dbReference type="Proteomes" id="UP001519295">
    <property type="component" value="Unassembled WGS sequence"/>
</dbReference>
<gene>
    <name evidence="2" type="ORF">JOF36_003411</name>
</gene>
<keyword evidence="3" id="KW-1185">Reference proteome</keyword>
<name>A0ABS4VUV2_9PSEU</name>
<comment type="caution">
    <text evidence="2">The sequence shown here is derived from an EMBL/GenBank/DDBJ whole genome shotgun (WGS) entry which is preliminary data.</text>
</comment>
<dbReference type="EMBL" id="JAGINU010000001">
    <property type="protein sequence ID" value="MBP2367715.1"/>
    <property type="molecule type" value="Genomic_DNA"/>
</dbReference>
<organism evidence="2 3">
    <name type="scientific">Pseudonocardia parietis</name>
    <dbReference type="NCBI Taxonomy" id="570936"/>
    <lineage>
        <taxon>Bacteria</taxon>
        <taxon>Bacillati</taxon>
        <taxon>Actinomycetota</taxon>
        <taxon>Actinomycetes</taxon>
        <taxon>Pseudonocardiales</taxon>
        <taxon>Pseudonocardiaceae</taxon>
        <taxon>Pseudonocardia</taxon>
    </lineage>
</organism>
<feature type="domain" description="SGNH hydrolase-type esterase" evidence="1">
    <location>
        <begin position="155"/>
        <end position="322"/>
    </location>
</feature>
<proteinExistence type="predicted"/>
<sequence>MRVEKHEPTTTGRHAAEPFVRGVLPGLSWAEGARLPAAATRKLPADTGWAARVAAGVHLALTGTARAVDLTVRIGERTTVPAPTVAEAFLARAAGAPGVAIPVPTGGSVRIPLPERAADEIVRIHLPEAVEVRVDSLTPVDGVIEPAPRGPLWVVYGDSIAQGWSASEAGRAWPSLVADTLGMDLVNLGFAGAARGEMLAADVVAGSGAAAVTLAWGTNAWSSLPTDAPTIAETMRLFLTTLRQGLPAAPIVVVSPIVRPDAEQTPNRFGATHAELRTALEDAVRRFVTATGDTGITLVPGRDLVPADELPDGLHPGDAGHRGLAAGVAPHVAAGLGLHTPAAH</sequence>
<dbReference type="InterPro" id="IPR013830">
    <property type="entry name" value="SGNH_hydro"/>
</dbReference>
<dbReference type="RefSeq" id="WP_210027874.1">
    <property type="nucleotide sequence ID" value="NZ_JAGINU010000001.1"/>
</dbReference>
<accession>A0ABS4VUV2</accession>
<dbReference type="InterPro" id="IPR051532">
    <property type="entry name" value="Ester_Hydrolysis_Enzymes"/>
</dbReference>
<evidence type="ECO:0000259" key="1">
    <source>
        <dbReference type="Pfam" id="PF13472"/>
    </source>
</evidence>